<protein>
    <recommendedName>
        <fullName evidence="5">Tfp pilus assembly protein PilN</fullName>
    </recommendedName>
</protein>
<evidence type="ECO:0000313" key="3">
    <source>
        <dbReference type="EMBL" id="TDS80110.1"/>
    </source>
</evidence>
<accession>A0A4R7FQP8</accession>
<sequence length="239" mass="24869">MSDTNLDQLVEPSPKPARAKRGLEIRRTPEFVAGGLPTVSLLPRELKAAARSRSIQRAFAAGVVVAVILAGGATAGAMAIASAAQSRLDASNAASQQLLSQLSRFQDVQMLQQSIRLGEAAVMVGSSTEIDWQAQIDAVEALMPSGWTVTSIQGDSASPVLDYSQGTSPLDVPSVASVQMAITTSDISSVGPWLRKLRGIPAYGDATASVISDDTTGYTIQLTLHLTPKALVNAGKAAK</sequence>
<evidence type="ECO:0000313" key="4">
    <source>
        <dbReference type="Proteomes" id="UP000295344"/>
    </source>
</evidence>
<keyword evidence="2" id="KW-0472">Membrane</keyword>
<dbReference type="RefSeq" id="WP_133764812.1">
    <property type="nucleotide sequence ID" value="NZ_BAAARP010000001.1"/>
</dbReference>
<feature type="region of interest" description="Disordered" evidence="1">
    <location>
        <begin position="1"/>
        <end position="23"/>
    </location>
</feature>
<evidence type="ECO:0000256" key="2">
    <source>
        <dbReference type="SAM" id="Phobius"/>
    </source>
</evidence>
<keyword evidence="4" id="KW-1185">Reference proteome</keyword>
<comment type="caution">
    <text evidence="3">The sequence shown here is derived from an EMBL/GenBank/DDBJ whole genome shotgun (WGS) entry which is preliminary data.</text>
</comment>
<gene>
    <name evidence="3" type="ORF">CLV52_0663</name>
</gene>
<dbReference type="OrthoDB" id="5196233at2"/>
<evidence type="ECO:0000256" key="1">
    <source>
        <dbReference type="SAM" id="MobiDB-lite"/>
    </source>
</evidence>
<dbReference type="AlphaFoldDB" id="A0A4R7FQP8"/>
<keyword evidence="2" id="KW-1133">Transmembrane helix</keyword>
<keyword evidence="2" id="KW-0812">Transmembrane</keyword>
<evidence type="ECO:0008006" key="5">
    <source>
        <dbReference type="Google" id="ProtNLM"/>
    </source>
</evidence>
<proteinExistence type="predicted"/>
<feature type="transmembrane region" description="Helical" evidence="2">
    <location>
        <begin position="58"/>
        <end position="81"/>
    </location>
</feature>
<dbReference type="Proteomes" id="UP000295344">
    <property type="component" value="Unassembled WGS sequence"/>
</dbReference>
<name>A0A4R7FQP8_9MICO</name>
<organism evidence="3 4">
    <name type="scientific">Amnibacterium kyonggiense</name>
    <dbReference type="NCBI Taxonomy" id="595671"/>
    <lineage>
        <taxon>Bacteria</taxon>
        <taxon>Bacillati</taxon>
        <taxon>Actinomycetota</taxon>
        <taxon>Actinomycetes</taxon>
        <taxon>Micrococcales</taxon>
        <taxon>Microbacteriaceae</taxon>
        <taxon>Amnibacterium</taxon>
    </lineage>
</organism>
<reference evidence="3 4" key="1">
    <citation type="submission" date="2019-03" db="EMBL/GenBank/DDBJ databases">
        <title>Genomic Encyclopedia of Archaeal and Bacterial Type Strains, Phase II (KMG-II): from individual species to whole genera.</title>
        <authorList>
            <person name="Goeker M."/>
        </authorList>
    </citation>
    <scope>NUCLEOTIDE SEQUENCE [LARGE SCALE GENOMIC DNA]</scope>
    <source>
        <strain evidence="3 4">DSM 24782</strain>
    </source>
</reference>
<dbReference type="EMBL" id="SOAM01000001">
    <property type="protein sequence ID" value="TDS80110.1"/>
    <property type="molecule type" value="Genomic_DNA"/>
</dbReference>